<dbReference type="RefSeq" id="WP_249846891.1">
    <property type="nucleotide sequence ID" value="NZ_JAMGBD010000001.1"/>
</dbReference>
<comment type="caution">
    <text evidence="3">The sequence shown here is derived from an EMBL/GenBank/DDBJ whole genome shotgun (WGS) entry which is preliminary data.</text>
</comment>
<feature type="domain" description="EF-hand" evidence="2">
    <location>
        <begin position="66"/>
        <end position="80"/>
    </location>
</feature>
<feature type="chain" id="PRO_5047489710" description="EF-hand domain-containing protein" evidence="1">
    <location>
        <begin position="20"/>
        <end position="144"/>
    </location>
</feature>
<proteinExistence type="predicted"/>
<gene>
    <name evidence="3" type="ORF">LZ536_03420</name>
</gene>
<keyword evidence="1" id="KW-0732">Signal</keyword>
<keyword evidence="4" id="KW-1185">Reference proteome</keyword>
<dbReference type="Pfam" id="PF13202">
    <property type="entry name" value="EF-hand_5"/>
    <property type="match status" value="4"/>
</dbReference>
<dbReference type="Gene3D" id="1.10.238.10">
    <property type="entry name" value="EF-hand"/>
    <property type="match status" value="2"/>
</dbReference>
<dbReference type="PROSITE" id="PS00018">
    <property type="entry name" value="EF_HAND_1"/>
    <property type="match status" value="3"/>
</dbReference>
<evidence type="ECO:0000256" key="1">
    <source>
        <dbReference type="SAM" id="SignalP"/>
    </source>
</evidence>
<dbReference type="EMBL" id="JAMGBD010000001">
    <property type="protein sequence ID" value="MCL6682953.1"/>
    <property type="molecule type" value="Genomic_DNA"/>
</dbReference>
<sequence>MRKFILPILLAGTAGLAGCAFNTAPVGVASAGGVCGTYGYVDVNNDGFISGDEWNTYRTSSYGYWDMNHDGRISRSEFEHCYRAGGFYREAYYHPDYWPNYWTSFDANGDGYLSADEYWSANAWGRIDRNGNGRIDSDEWVWWP</sequence>
<dbReference type="InterPro" id="IPR002048">
    <property type="entry name" value="EF_hand_dom"/>
</dbReference>
<feature type="domain" description="EF-hand" evidence="2">
    <location>
        <begin position="41"/>
        <end position="55"/>
    </location>
</feature>
<feature type="domain" description="EF-hand" evidence="2">
    <location>
        <begin position="126"/>
        <end position="140"/>
    </location>
</feature>
<dbReference type="Proteomes" id="UP001165363">
    <property type="component" value="Unassembled WGS sequence"/>
</dbReference>
<dbReference type="SUPFAM" id="SSF47473">
    <property type="entry name" value="EF-hand"/>
    <property type="match status" value="1"/>
</dbReference>
<organism evidence="3 4">
    <name type="scientific">Sphingomonas alba</name>
    <dbReference type="NCBI Taxonomy" id="2908208"/>
    <lineage>
        <taxon>Bacteria</taxon>
        <taxon>Pseudomonadati</taxon>
        <taxon>Pseudomonadota</taxon>
        <taxon>Alphaproteobacteria</taxon>
        <taxon>Sphingomonadales</taxon>
        <taxon>Sphingomonadaceae</taxon>
        <taxon>Sphingomonas</taxon>
    </lineage>
</organism>
<evidence type="ECO:0000259" key="2">
    <source>
        <dbReference type="Pfam" id="PF13202"/>
    </source>
</evidence>
<feature type="signal peptide" evidence="1">
    <location>
        <begin position="1"/>
        <end position="19"/>
    </location>
</feature>
<feature type="domain" description="EF-hand" evidence="2">
    <location>
        <begin position="105"/>
        <end position="119"/>
    </location>
</feature>
<reference evidence="3" key="1">
    <citation type="submission" date="2022-05" db="EMBL/GenBank/DDBJ databases">
        <authorList>
            <person name="Jo J.-H."/>
            <person name="Im W.-T."/>
        </authorList>
    </citation>
    <scope>NUCLEOTIDE SEQUENCE</scope>
    <source>
        <strain evidence="3">SE158</strain>
    </source>
</reference>
<evidence type="ECO:0000313" key="3">
    <source>
        <dbReference type="EMBL" id="MCL6682953.1"/>
    </source>
</evidence>
<name>A0ABT0RJZ1_9SPHN</name>
<evidence type="ECO:0000313" key="4">
    <source>
        <dbReference type="Proteomes" id="UP001165363"/>
    </source>
</evidence>
<dbReference type="InterPro" id="IPR011992">
    <property type="entry name" value="EF-hand-dom_pair"/>
</dbReference>
<protein>
    <recommendedName>
        <fullName evidence="2">EF-hand domain-containing protein</fullName>
    </recommendedName>
</protein>
<dbReference type="PROSITE" id="PS51257">
    <property type="entry name" value="PROKAR_LIPOPROTEIN"/>
    <property type="match status" value="1"/>
</dbReference>
<dbReference type="InterPro" id="IPR018247">
    <property type="entry name" value="EF_Hand_1_Ca_BS"/>
</dbReference>
<accession>A0ABT0RJZ1</accession>